<evidence type="ECO:0000313" key="2">
    <source>
        <dbReference type="EMBL" id="KIW00923.1"/>
    </source>
</evidence>
<dbReference type="EMBL" id="KN847559">
    <property type="protein sequence ID" value="KIW00923.1"/>
    <property type="molecule type" value="Genomic_DNA"/>
</dbReference>
<dbReference type="GO" id="GO:0047372">
    <property type="term" value="F:monoacylglycerol lipase activity"/>
    <property type="evidence" value="ECO:0007669"/>
    <property type="project" value="TreeGrafter"/>
</dbReference>
<dbReference type="InterPro" id="IPR000073">
    <property type="entry name" value="AB_hydrolase_1"/>
</dbReference>
<proteinExistence type="predicted"/>
<evidence type="ECO:0000313" key="3">
    <source>
        <dbReference type="Proteomes" id="UP000053259"/>
    </source>
</evidence>
<keyword evidence="3" id="KW-1185">Reference proteome</keyword>
<sequence>MRYATFTANDGCAIAYQTSHFVGPVNSGDGAVSEEQSYASSAKSGSLSTCILLLHGFSGSSDYFVRNTNELSQEHWVIAPDLRGHGQSQHTSHGYHVARLAMDLHELVTGVIKPRDQNIRIYATGCSIGAAVLWTYVELFTDADFAGLIFVDQAPLQDRCVFDSWGPELAHYGCYDEATTLEAQRAWASDDPQVREQTYVGLVMSCLGYRYAPMPSDKVTEEQKRADEDFFVAISRTCNGPWLARLLSDHTRYDHREAIEQISKPVLVMAGRRSGCFSVAGMEETVRRAKKHKGGNENAKMVVFDSGHWLFWEESERFNRELLAFVKSCETSISLE</sequence>
<name>A0A0D2A2D8_9PEZI</name>
<reference evidence="2 3" key="1">
    <citation type="submission" date="2015-01" db="EMBL/GenBank/DDBJ databases">
        <title>The Genome Sequence of Ochroconis gallopava CBS43764.</title>
        <authorList>
            <consortium name="The Broad Institute Genomics Platform"/>
            <person name="Cuomo C."/>
            <person name="de Hoog S."/>
            <person name="Gorbushina A."/>
            <person name="Stielow B."/>
            <person name="Teixiera M."/>
            <person name="Abouelleil A."/>
            <person name="Chapman S.B."/>
            <person name="Priest M."/>
            <person name="Young S.K."/>
            <person name="Wortman J."/>
            <person name="Nusbaum C."/>
            <person name="Birren B."/>
        </authorList>
    </citation>
    <scope>NUCLEOTIDE SEQUENCE [LARGE SCALE GENOMIC DNA]</scope>
    <source>
        <strain evidence="2 3">CBS 43764</strain>
    </source>
</reference>
<organism evidence="2 3">
    <name type="scientific">Verruconis gallopava</name>
    <dbReference type="NCBI Taxonomy" id="253628"/>
    <lineage>
        <taxon>Eukaryota</taxon>
        <taxon>Fungi</taxon>
        <taxon>Dikarya</taxon>
        <taxon>Ascomycota</taxon>
        <taxon>Pezizomycotina</taxon>
        <taxon>Dothideomycetes</taxon>
        <taxon>Pleosporomycetidae</taxon>
        <taxon>Venturiales</taxon>
        <taxon>Sympoventuriaceae</taxon>
        <taxon>Verruconis</taxon>
    </lineage>
</organism>
<dbReference type="STRING" id="253628.A0A0D2A2D8"/>
<dbReference type="InterPro" id="IPR029058">
    <property type="entry name" value="AB_hydrolase_fold"/>
</dbReference>
<dbReference type="Gene3D" id="3.40.50.1820">
    <property type="entry name" value="alpha/beta hydrolase"/>
    <property type="match status" value="1"/>
</dbReference>
<dbReference type="HOGENOM" id="CLU_020336_12_0_1"/>
<evidence type="ECO:0000259" key="1">
    <source>
        <dbReference type="Pfam" id="PF00561"/>
    </source>
</evidence>
<dbReference type="GeneID" id="27315639"/>
<dbReference type="GO" id="GO:0016020">
    <property type="term" value="C:membrane"/>
    <property type="evidence" value="ECO:0007669"/>
    <property type="project" value="TreeGrafter"/>
</dbReference>
<dbReference type="GO" id="GO:0046464">
    <property type="term" value="P:acylglycerol catabolic process"/>
    <property type="evidence" value="ECO:0007669"/>
    <property type="project" value="TreeGrafter"/>
</dbReference>
<dbReference type="InParanoid" id="A0A0D2A2D8"/>
<accession>A0A0D2A2D8</accession>
<dbReference type="Pfam" id="PF00561">
    <property type="entry name" value="Abhydrolase_1"/>
    <property type="match status" value="1"/>
</dbReference>
<feature type="domain" description="AB hydrolase-1" evidence="1">
    <location>
        <begin position="51"/>
        <end position="314"/>
    </location>
</feature>
<dbReference type="PANTHER" id="PTHR43798:SF5">
    <property type="entry name" value="MONOACYLGLYCEROL LIPASE ABHD6"/>
    <property type="match status" value="1"/>
</dbReference>
<dbReference type="PANTHER" id="PTHR43798">
    <property type="entry name" value="MONOACYLGLYCEROL LIPASE"/>
    <property type="match status" value="1"/>
</dbReference>
<dbReference type="RefSeq" id="XP_016210792.1">
    <property type="nucleotide sequence ID" value="XM_016361466.1"/>
</dbReference>
<dbReference type="InterPro" id="IPR050266">
    <property type="entry name" value="AB_hydrolase_sf"/>
</dbReference>
<gene>
    <name evidence="2" type="ORF">PV09_07666</name>
</gene>
<dbReference type="AlphaFoldDB" id="A0A0D2A2D8"/>
<protein>
    <recommendedName>
        <fullName evidence="1">AB hydrolase-1 domain-containing protein</fullName>
    </recommendedName>
</protein>
<dbReference type="SUPFAM" id="SSF53474">
    <property type="entry name" value="alpha/beta-Hydrolases"/>
    <property type="match status" value="1"/>
</dbReference>
<dbReference type="VEuPathDB" id="FungiDB:PV09_07666"/>
<dbReference type="Proteomes" id="UP000053259">
    <property type="component" value="Unassembled WGS sequence"/>
</dbReference>
<dbReference type="OrthoDB" id="2498029at2759"/>